<comment type="similarity">
    <text evidence="9">Belongs to the Tom70 family.</text>
</comment>
<keyword evidence="2" id="KW-0812">Transmembrane</keyword>
<evidence type="ECO:0000256" key="4">
    <source>
        <dbReference type="ARBA" id="ARBA00022787"/>
    </source>
</evidence>
<dbReference type="Proteomes" id="UP001283361">
    <property type="component" value="Unassembled WGS sequence"/>
</dbReference>
<feature type="repeat" description="TPR" evidence="10">
    <location>
        <begin position="61"/>
        <end position="94"/>
    </location>
</feature>
<keyword evidence="3" id="KW-0677">Repeat</keyword>
<keyword evidence="7" id="KW-0496">Mitochondrion</keyword>
<dbReference type="PANTHER" id="PTHR46208:SF1">
    <property type="entry name" value="MITOCHONDRIAL IMPORT RECEPTOR SUBUNIT TOM70"/>
    <property type="match status" value="1"/>
</dbReference>
<sequence>SLSDQGKFEEAETYFKKANEVQPQNANNIVHRGLMLLQWQGNVEGTMNLLSQALKVDPTCQYAYEIKGTIEVQRGNLSEATKAFKQAIELSNSASEMAHLYSLMEAAQVQVKVAKDLNIPLPSAMA</sequence>
<evidence type="ECO:0000256" key="8">
    <source>
        <dbReference type="ARBA" id="ARBA00023136"/>
    </source>
</evidence>
<dbReference type="Gene3D" id="1.25.40.10">
    <property type="entry name" value="Tetratricopeptide repeat domain"/>
    <property type="match status" value="1"/>
</dbReference>
<evidence type="ECO:0000256" key="9">
    <source>
        <dbReference type="ARBA" id="ARBA00038030"/>
    </source>
</evidence>
<keyword evidence="8" id="KW-0472">Membrane</keyword>
<proteinExistence type="inferred from homology"/>
<keyword evidence="5 10" id="KW-0802">TPR repeat</keyword>
<dbReference type="PANTHER" id="PTHR46208">
    <property type="entry name" value="MITOCHONDRIAL IMPORT RECEPTOR SUBUNIT TOM70"/>
    <property type="match status" value="1"/>
</dbReference>
<evidence type="ECO:0000256" key="10">
    <source>
        <dbReference type="PROSITE-ProRule" id="PRU00339"/>
    </source>
</evidence>
<evidence type="ECO:0000313" key="12">
    <source>
        <dbReference type="Proteomes" id="UP001283361"/>
    </source>
</evidence>
<accession>A0AAE1DGZ4</accession>
<evidence type="ECO:0000313" key="11">
    <source>
        <dbReference type="EMBL" id="KAK3769093.1"/>
    </source>
</evidence>
<dbReference type="GO" id="GO:0005741">
    <property type="term" value="C:mitochondrial outer membrane"/>
    <property type="evidence" value="ECO:0007669"/>
    <property type="project" value="UniProtKB-SubCell"/>
</dbReference>
<keyword evidence="6" id="KW-1133">Transmembrane helix</keyword>
<reference evidence="11" key="1">
    <citation type="journal article" date="2023" name="G3 (Bethesda)">
        <title>A reference genome for the long-term kleptoplast-retaining sea slug Elysia crispata morphotype clarki.</title>
        <authorList>
            <person name="Eastman K.E."/>
            <person name="Pendleton A.L."/>
            <person name="Shaikh M.A."/>
            <person name="Suttiyut T."/>
            <person name="Ogas R."/>
            <person name="Tomko P."/>
            <person name="Gavelis G."/>
            <person name="Widhalm J.R."/>
            <person name="Wisecaver J.H."/>
        </authorList>
    </citation>
    <scope>NUCLEOTIDE SEQUENCE</scope>
    <source>
        <strain evidence="11">ECLA1</strain>
    </source>
</reference>
<dbReference type="AlphaFoldDB" id="A0AAE1DGZ4"/>
<keyword evidence="4" id="KW-1000">Mitochondrion outer membrane</keyword>
<feature type="non-terminal residue" evidence="11">
    <location>
        <position position="126"/>
    </location>
</feature>
<dbReference type="InterPro" id="IPR019734">
    <property type="entry name" value="TPR_rpt"/>
</dbReference>
<comment type="caution">
    <text evidence="11">The sequence shown here is derived from an EMBL/GenBank/DDBJ whole genome shotgun (WGS) entry which is preliminary data.</text>
</comment>
<gene>
    <name evidence="11" type="ORF">RRG08_017067</name>
</gene>
<dbReference type="GO" id="GO:0030150">
    <property type="term" value="P:protein import into mitochondrial matrix"/>
    <property type="evidence" value="ECO:0007669"/>
    <property type="project" value="TreeGrafter"/>
</dbReference>
<protein>
    <submittedName>
        <fullName evidence="11">Uncharacterized protein</fullName>
    </submittedName>
</protein>
<evidence type="ECO:0000256" key="2">
    <source>
        <dbReference type="ARBA" id="ARBA00022692"/>
    </source>
</evidence>
<dbReference type="Pfam" id="PF13181">
    <property type="entry name" value="TPR_8"/>
    <property type="match status" value="2"/>
</dbReference>
<evidence type="ECO:0000256" key="6">
    <source>
        <dbReference type="ARBA" id="ARBA00022989"/>
    </source>
</evidence>
<dbReference type="GO" id="GO:0045039">
    <property type="term" value="P:protein insertion into mitochondrial inner membrane"/>
    <property type="evidence" value="ECO:0007669"/>
    <property type="project" value="TreeGrafter"/>
</dbReference>
<dbReference type="SUPFAM" id="SSF48452">
    <property type="entry name" value="TPR-like"/>
    <property type="match status" value="1"/>
</dbReference>
<comment type="subcellular location">
    <subcellularLocation>
        <location evidence="1">Mitochondrion outer membrane</location>
        <topology evidence="1">Single-pass membrane protein</topology>
    </subcellularLocation>
</comment>
<dbReference type="InterPro" id="IPR011990">
    <property type="entry name" value="TPR-like_helical_dom_sf"/>
</dbReference>
<evidence type="ECO:0000256" key="3">
    <source>
        <dbReference type="ARBA" id="ARBA00022737"/>
    </source>
</evidence>
<dbReference type="PROSITE" id="PS50005">
    <property type="entry name" value="TPR"/>
    <property type="match status" value="1"/>
</dbReference>
<evidence type="ECO:0000256" key="7">
    <source>
        <dbReference type="ARBA" id="ARBA00023128"/>
    </source>
</evidence>
<evidence type="ECO:0000256" key="1">
    <source>
        <dbReference type="ARBA" id="ARBA00004572"/>
    </source>
</evidence>
<dbReference type="GO" id="GO:0030943">
    <property type="term" value="F:mitochondrion targeting sequence binding"/>
    <property type="evidence" value="ECO:0007669"/>
    <property type="project" value="TreeGrafter"/>
</dbReference>
<dbReference type="EMBL" id="JAWDGP010003975">
    <property type="protein sequence ID" value="KAK3769093.1"/>
    <property type="molecule type" value="Genomic_DNA"/>
</dbReference>
<name>A0AAE1DGZ4_9GAST</name>
<evidence type="ECO:0000256" key="5">
    <source>
        <dbReference type="ARBA" id="ARBA00022803"/>
    </source>
</evidence>
<keyword evidence="12" id="KW-1185">Reference proteome</keyword>
<organism evidence="11 12">
    <name type="scientific">Elysia crispata</name>
    <name type="common">lettuce slug</name>
    <dbReference type="NCBI Taxonomy" id="231223"/>
    <lineage>
        <taxon>Eukaryota</taxon>
        <taxon>Metazoa</taxon>
        <taxon>Spiralia</taxon>
        <taxon>Lophotrochozoa</taxon>
        <taxon>Mollusca</taxon>
        <taxon>Gastropoda</taxon>
        <taxon>Heterobranchia</taxon>
        <taxon>Euthyneura</taxon>
        <taxon>Panpulmonata</taxon>
        <taxon>Sacoglossa</taxon>
        <taxon>Placobranchoidea</taxon>
        <taxon>Plakobranchidae</taxon>
        <taxon>Elysia</taxon>
    </lineage>
</organism>
<dbReference type="GO" id="GO:0008320">
    <property type="term" value="F:protein transmembrane transporter activity"/>
    <property type="evidence" value="ECO:0007669"/>
    <property type="project" value="TreeGrafter"/>
</dbReference>